<dbReference type="InterPro" id="IPR002048">
    <property type="entry name" value="EF_hand_dom"/>
</dbReference>
<dbReference type="CDD" id="cd00051">
    <property type="entry name" value="EFh"/>
    <property type="match status" value="1"/>
</dbReference>
<dbReference type="PROSITE" id="PS50222">
    <property type="entry name" value="EF_HAND_2"/>
    <property type="match status" value="3"/>
</dbReference>
<sequence>MEAAAAAPSSAGTSSERTLSKRPSASSSFRLRCPSLNSLRLLRIFDIFDKNRDGMVSVDEINQALRLLGLDVEVSELEATIRTFIQPRNEGLTYDDFVGLHQSLYDTFFFDGDDIENAVEEAAALVVAARDEEEAKKLLQEESDLREAFKVFDEDGDGFISAKELQTVLGKLGFPEGNEIDRVERMITSVDRNHDGLVDLFEFKDMMRSTVLVPSSCS</sequence>
<dbReference type="EMBL" id="MK966020">
    <property type="protein sequence ID" value="QGZ07680.1"/>
    <property type="molecule type" value="mRNA"/>
</dbReference>
<evidence type="ECO:0000313" key="7">
    <source>
        <dbReference type="EMBL" id="QGZ07680.1"/>
    </source>
</evidence>
<dbReference type="AlphaFoldDB" id="A0A6B9INH1"/>
<dbReference type="SUPFAM" id="SSF47473">
    <property type="entry name" value="EF-hand"/>
    <property type="match status" value="1"/>
</dbReference>
<dbReference type="InterPro" id="IPR039647">
    <property type="entry name" value="EF_hand_pair_protein_CML-like"/>
</dbReference>
<dbReference type="PROSITE" id="PS00018">
    <property type="entry name" value="EF_HAND_1"/>
    <property type="match status" value="3"/>
</dbReference>
<proteinExistence type="evidence at transcript level"/>
<feature type="compositionally biased region" description="Low complexity" evidence="5">
    <location>
        <begin position="1"/>
        <end position="15"/>
    </location>
</feature>
<reference evidence="7" key="1">
    <citation type="submission" date="2019-05" db="EMBL/GenBank/DDBJ databases">
        <title>Role of calcium in the defense response induced by brassinosteroids in strawberry plants.</title>
        <authorList>
            <person name="Furio R.N."/>
            <person name="Martinez-Zamora M.G."/>
            <person name="Salazar S.M."/>
            <person name="Coll Y."/>
            <person name="Martos G.G."/>
            <person name="Diaz-Ricci J.C."/>
        </authorList>
    </citation>
    <scope>NUCLEOTIDE SEQUENCE</scope>
</reference>
<dbReference type="InterPro" id="IPR018247">
    <property type="entry name" value="EF_Hand_1_Ca_BS"/>
</dbReference>
<dbReference type="GO" id="GO:0005737">
    <property type="term" value="C:cytoplasm"/>
    <property type="evidence" value="ECO:0007669"/>
    <property type="project" value="UniProtKB-ARBA"/>
</dbReference>
<feature type="region of interest" description="Disordered" evidence="5">
    <location>
        <begin position="1"/>
        <end position="29"/>
    </location>
</feature>
<evidence type="ECO:0000256" key="1">
    <source>
        <dbReference type="ARBA" id="ARBA00003291"/>
    </source>
</evidence>
<name>A0A6B9INH1_FRAAN</name>
<feature type="domain" description="EF-hand" evidence="6">
    <location>
        <begin position="178"/>
        <end position="213"/>
    </location>
</feature>
<dbReference type="Gene3D" id="1.10.238.10">
    <property type="entry name" value="EF-hand"/>
    <property type="match status" value="2"/>
</dbReference>
<keyword evidence="3" id="KW-0677">Repeat</keyword>
<dbReference type="GO" id="GO:0005509">
    <property type="term" value="F:calcium ion binding"/>
    <property type="evidence" value="ECO:0007669"/>
    <property type="project" value="InterPro"/>
</dbReference>
<organism evidence="7">
    <name type="scientific">Fragaria ananassa</name>
    <name type="common">Strawberry</name>
    <name type="synonym">Fragaria chiloensis x Fragaria virginiana</name>
    <dbReference type="NCBI Taxonomy" id="3747"/>
    <lineage>
        <taxon>Eukaryota</taxon>
        <taxon>Viridiplantae</taxon>
        <taxon>Streptophyta</taxon>
        <taxon>Embryophyta</taxon>
        <taxon>Tracheophyta</taxon>
        <taxon>Spermatophyta</taxon>
        <taxon>Magnoliopsida</taxon>
        <taxon>eudicotyledons</taxon>
        <taxon>Gunneridae</taxon>
        <taxon>Pentapetalae</taxon>
        <taxon>rosids</taxon>
        <taxon>fabids</taxon>
        <taxon>Rosales</taxon>
        <taxon>Rosaceae</taxon>
        <taxon>Rosoideae</taxon>
        <taxon>Potentilleae</taxon>
        <taxon>Fragariinae</taxon>
        <taxon>Fragaria</taxon>
    </lineage>
</organism>
<dbReference type="Pfam" id="PF13499">
    <property type="entry name" value="EF-hand_7"/>
    <property type="match status" value="2"/>
</dbReference>
<evidence type="ECO:0000259" key="6">
    <source>
        <dbReference type="PROSITE" id="PS50222"/>
    </source>
</evidence>
<evidence type="ECO:0000256" key="2">
    <source>
        <dbReference type="ARBA" id="ARBA00022723"/>
    </source>
</evidence>
<keyword evidence="4" id="KW-0106">Calcium</keyword>
<protein>
    <submittedName>
        <fullName evidence="7">Putative calcium-binding protein</fullName>
    </submittedName>
</protein>
<comment type="function">
    <text evidence="1">Potential calcium sensor.</text>
</comment>
<dbReference type="FunFam" id="1.10.238.10:FF:000089">
    <property type="entry name" value="calmodulin-like protein 3"/>
    <property type="match status" value="1"/>
</dbReference>
<evidence type="ECO:0000256" key="5">
    <source>
        <dbReference type="SAM" id="MobiDB-lite"/>
    </source>
</evidence>
<accession>A0A6B9INH1</accession>
<evidence type="ECO:0000256" key="4">
    <source>
        <dbReference type="ARBA" id="ARBA00022837"/>
    </source>
</evidence>
<feature type="domain" description="EF-hand" evidence="6">
    <location>
        <begin position="140"/>
        <end position="175"/>
    </location>
</feature>
<feature type="domain" description="EF-hand" evidence="6">
    <location>
        <begin position="36"/>
        <end position="71"/>
    </location>
</feature>
<gene>
    <name evidence="7" type="primary">CML42</name>
</gene>
<keyword evidence="2" id="KW-0479">Metal-binding</keyword>
<evidence type="ECO:0000256" key="3">
    <source>
        <dbReference type="ARBA" id="ARBA00022737"/>
    </source>
</evidence>
<dbReference type="PANTHER" id="PTHR10891">
    <property type="entry name" value="EF-HAND CALCIUM-BINDING DOMAIN CONTAINING PROTEIN"/>
    <property type="match status" value="1"/>
</dbReference>
<dbReference type="InterPro" id="IPR011992">
    <property type="entry name" value="EF-hand-dom_pair"/>
</dbReference>
<dbReference type="SMART" id="SM00054">
    <property type="entry name" value="EFh"/>
    <property type="match status" value="3"/>
</dbReference>